<evidence type="ECO:0000256" key="1">
    <source>
        <dbReference type="SAM" id="MobiDB-lite"/>
    </source>
</evidence>
<comment type="caution">
    <text evidence="2">The sequence shown here is derived from an EMBL/GenBank/DDBJ whole genome shotgun (WGS) entry which is preliminary data.</text>
</comment>
<feature type="non-terminal residue" evidence="2">
    <location>
        <position position="64"/>
    </location>
</feature>
<sequence>RQRFKTGGKARESTATAPPARQDGERLGREGRTVTAKCRCIEESRTARRMLTSHRAKRPDLIRT</sequence>
<dbReference type="Proteomes" id="UP000078113">
    <property type="component" value="Unassembled WGS sequence"/>
</dbReference>
<evidence type="ECO:0000313" key="2">
    <source>
        <dbReference type="EMBL" id="KAE8259920.1"/>
    </source>
</evidence>
<feature type="compositionally biased region" description="Basic and acidic residues" evidence="1">
    <location>
        <begin position="22"/>
        <end position="32"/>
    </location>
</feature>
<evidence type="ECO:0000313" key="3">
    <source>
        <dbReference type="Proteomes" id="UP000078113"/>
    </source>
</evidence>
<keyword evidence="3" id="KW-1185">Reference proteome</keyword>
<dbReference type="AlphaFoldDB" id="A0A8X7N184"/>
<dbReference type="EMBL" id="LWDG02001186">
    <property type="protein sequence ID" value="KAE8259920.1"/>
    <property type="molecule type" value="Genomic_DNA"/>
</dbReference>
<reference evidence="2" key="1">
    <citation type="submission" date="2016-04" db="EMBL/GenBank/DDBJ databases">
        <authorList>
            <person name="Nguyen H.D."/>
            <person name="Samba Siva P."/>
            <person name="Cullis J."/>
            <person name="Levesque C.A."/>
            <person name="Hambleton S."/>
        </authorList>
    </citation>
    <scope>NUCLEOTIDE SEQUENCE</scope>
    <source>
        <strain evidence="2">DAOMC 236422</strain>
    </source>
</reference>
<name>A0A8X7N184_9BASI</name>
<accession>A0A8X7N184</accession>
<organism evidence="2 3">
    <name type="scientific">Tilletia walkeri</name>
    <dbReference type="NCBI Taxonomy" id="117179"/>
    <lineage>
        <taxon>Eukaryota</taxon>
        <taxon>Fungi</taxon>
        <taxon>Dikarya</taxon>
        <taxon>Basidiomycota</taxon>
        <taxon>Ustilaginomycotina</taxon>
        <taxon>Exobasidiomycetes</taxon>
        <taxon>Tilletiales</taxon>
        <taxon>Tilletiaceae</taxon>
        <taxon>Tilletia</taxon>
    </lineage>
</organism>
<gene>
    <name evidence="2" type="ORF">A4X09_0g7795</name>
</gene>
<feature type="region of interest" description="Disordered" evidence="1">
    <location>
        <begin position="1"/>
        <end position="33"/>
    </location>
</feature>
<reference evidence="2" key="2">
    <citation type="journal article" date="2019" name="IMA Fungus">
        <title>Genome sequencing and comparison of five Tilletia species to identify candidate genes for the detection of regulated species infecting wheat.</title>
        <authorList>
            <person name="Nguyen H.D.T."/>
            <person name="Sultana T."/>
            <person name="Kesanakurti P."/>
            <person name="Hambleton S."/>
        </authorList>
    </citation>
    <scope>NUCLEOTIDE SEQUENCE</scope>
    <source>
        <strain evidence="2">DAOMC 236422</strain>
    </source>
</reference>
<proteinExistence type="predicted"/>
<protein>
    <submittedName>
        <fullName evidence="2">Uncharacterized protein</fullName>
    </submittedName>
</protein>